<evidence type="ECO:0000256" key="3">
    <source>
        <dbReference type="ARBA" id="ARBA00012362"/>
    </source>
</evidence>
<dbReference type="Pfam" id="PF00218">
    <property type="entry name" value="IGPS"/>
    <property type="match status" value="1"/>
</dbReference>
<reference evidence="10 11" key="1">
    <citation type="journal article" date="2007" name="Proc. Natl. Acad. Sci. U.S.A.">
        <title>Parallel genomic evolution and metabolic interdependence in an ancient symbiosis.</title>
        <authorList>
            <person name="McCutcheon J.P."/>
            <person name="Moran N.A."/>
        </authorList>
    </citation>
    <scope>NUCLEOTIDE SEQUENCE [LARGE SCALE GENOMIC DNA]</scope>
    <source>
        <strain evidence="10 11">GWSS</strain>
    </source>
</reference>
<name>A8Z5Y4_KARMG</name>
<organism evidence="10 11">
    <name type="scientific">Karelsulcia muelleri (strain GWSS)</name>
    <name type="common">Sulcia muelleri</name>
    <dbReference type="NCBI Taxonomy" id="444179"/>
    <lineage>
        <taxon>Bacteria</taxon>
        <taxon>Pseudomonadati</taxon>
        <taxon>Bacteroidota</taxon>
        <taxon>Flavobacteriia</taxon>
        <taxon>Flavobacteriales</taxon>
        <taxon>Candidatus Karelsulcia</taxon>
    </lineage>
</organism>
<dbReference type="PANTHER" id="PTHR22854">
    <property type="entry name" value="TRYPTOPHAN BIOSYNTHESIS PROTEIN"/>
    <property type="match status" value="1"/>
</dbReference>
<comment type="catalytic activity">
    <reaction evidence="1">
        <text>1-(2-carboxyphenylamino)-1-deoxy-D-ribulose 5-phosphate + H(+) = (1S,2R)-1-C-(indol-3-yl)glycerol 3-phosphate + CO2 + H2O</text>
        <dbReference type="Rhea" id="RHEA:23476"/>
        <dbReference type="ChEBI" id="CHEBI:15377"/>
        <dbReference type="ChEBI" id="CHEBI:15378"/>
        <dbReference type="ChEBI" id="CHEBI:16526"/>
        <dbReference type="ChEBI" id="CHEBI:58613"/>
        <dbReference type="ChEBI" id="CHEBI:58866"/>
        <dbReference type="EC" id="4.1.1.48"/>
    </reaction>
</comment>
<dbReference type="GO" id="GO:0000162">
    <property type="term" value="P:L-tryptophan biosynthetic process"/>
    <property type="evidence" value="ECO:0007669"/>
    <property type="project" value="UniProtKB-UniPathway"/>
</dbReference>
<evidence type="ECO:0000256" key="4">
    <source>
        <dbReference type="ARBA" id="ARBA00022605"/>
    </source>
</evidence>
<sequence>MNFIKKIIEIKKKEIIRDIKKYRIQLLEKKKIFKRKCLSLKKRIKYNNIGIISEFKRKSPSKNFNNKNLILDKICKEYQEAGSIGISILTDNKFFLGSSKDLSKIRKNIFIPILRKDFIIDEHQIIHSKSIGADAILLIAKILDKKKIKFLSTLAKSLGLEVILELHEKKDISKISYEIDILGINNRDLSTFNVDINLSKKLYSLIPKKFNIITESGISNIENIIYLYNLGFNGFLIGEKFMSSFNPGPGDYCKNFIKKIFYV</sequence>
<keyword evidence="4" id="KW-0028">Amino-acid biosynthesis</keyword>
<dbReference type="Gene3D" id="3.20.20.70">
    <property type="entry name" value="Aldolase class I"/>
    <property type="match status" value="1"/>
</dbReference>
<dbReference type="SUPFAM" id="SSF51366">
    <property type="entry name" value="Ribulose-phoshate binding barrel"/>
    <property type="match status" value="1"/>
</dbReference>
<evidence type="ECO:0000256" key="7">
    <source>
        <dbReference type="ARBA" id="ARBA00023141"/>
    </source>
</evidence>
<evidence type="ECO:0000256" key="1">
    <source>
        <dbReference type="ARBA" id="ARBA00001633"/>
    </source>
</evidence>
<gene>
    <name evidence="10" type="primary">trpC</name>
    <name evidence="10" type="ordered locus">SMGWSS_123</name>
</gene>
<proteinExistence type="predicted"/>
<evidence type="ECO:0000256" key="8">
    <source>
        <dbReference type="ARBA" id="ARBA00023239"/>
    </source>
</evidence>
<dbReference type="PROSITE" id="PS00614">
    <property type="entry name" value="IGPS"/>
    <property type="match status" value="1"/>
</dbReference>
<feature type="domain" description="Indole-3-glycerol phosphate synthase" evidence="9">
    <location>
        <begin position="5"/>
        <end position="244"/>
    </location>
</feature>
<dbReference type="CDD" id="cd00331">
    <property type="entry name" value="IGPS"/>
    <property type="match status" value="1"/>
</dbReference>
<keyword evidence="6" id="KW-0822">Tryptophan biosynthesis</keyword>
<dbReference type="KEGG" id="smg:SMGWSS_123"/>
<dbReference type="InterPro" id="IPR001468">
    <property type="entry name" value="Indole-3-GlycerolPSynthase_CS"/>
</dbReference>
<evidence type="ECO:0000256" key="2">
    <source>
        <dbReference type="ARBA" id="ARBA00004696"/>
    </source>
</evidence>
<dbReference type="InterPro" id="IPR011060">
    <property type="entry name" value="RibuloseP-bd_barrel"/>
</dbReference>
<keyword evidence="8" id="KW-0456">Lyase</keyword>
<dbReference type="EMBL" id="CP000770">
    <property type="protein sequence ID" value="ABS30535.1"/>
    <property type="molecule type" value="Genomic_DNA"/>
</dbReference>
<dbReference type="AlphaFoldDB" id="A8Z5Y4"/>
<protein>
    <recommendedName>
        <fullName evidence="3">indole-3-glycerol-phosphate synthase</fullName>
        <ecNumber evidence="3">4.1.1.48</ecNumber>
    </recommendedName>
</protein>
<evidence type="ECO:0000313" key="10">
    <source>
        <dbReference type="EMBL" id="ABS30535.1"/>
    </source>
</evidence>
<evidence type="ECO:0000256" key="5">
    <source>
        <dbReference type="ARBA" id="ARBA00022793"/>
    </source>
</evidence>
<dbReference type="GO" id="GO:0004640">
    <property type="term" value="F:phosphoribosylanthranilate isomerase activity"/>
    <property type="evidence" value="ECO:0007669"/>
    <property type="project" value="TreeGrafter"/>
</dbReference>
<dbReference type="InterPro" id="IPR013785">
    <property type="entry name" value="Aldolase_TIM"/>
</dbReference>
<dbReference type="InterPro" id="IPR045186">
    <property type="entry name" value="Indole-3-glycerol_P_synth"/>
</dbReference>
<keyword evidence="7" id="KW-0057">Aromatic amino acid biosynthesis</keyword>
<comment type="pathway">
    <text evidence="2">Amino-acid biosynthesis; L-tryptophan biosynthesis; L-tryptophan from chorismate: step 4/5.</text>
</comment>
<dbReference type="PANTHER" id="PTHR22854:SF2">
    <property type="entry name" value="INDOLE-3-GLYCEROL-PHOSPHATE SYNTHASE"/>
    <property type="match status" value="1"/>
</dbReference>
<keyword evidence="5" id="KW-0210">Decarboxylase</keyword>
<evidence type="ECO:0000259" key="9">
    <source>
        <dbReference type="Pfam" id="PF00218"/>
    </source>
</evidence>
<dbReference type="STRING" id="444179.SMGWSS_123"/>
<dbReference type="InterPro" id="IPR013798">
    <property type="entry name" value="Indole-3-glycerol_P_synth_dom"/>
</dbReference>
<dbReference type="UniPathway" id="UPA00035">
    <property type="reaction ID" value="UER00043"/>
</dbReference>
<dbReference type="GO" id="GO:0004425">
    <property type="term" value="F:indole-3-glycerol-phosphate synthase activity"/>
    <property type="evidence" value="ECO:0007669"/>
    <property type="project" value="UniProtKB-EC"/>
</dbReference>
<accession>A8Z5Y4</accession>
<dbReference type="Proteomes" id="UP000000781">
    <property type="component" value="Chromosome"/>
</dbReference>
<dbReference type="HOGENOM" id="CLU_034247_2_0_10"/>
<evidence type="ECO:0000256" key="6">
    <source>
        <dbReference type="ARBA" id="ARBA00022822"/>
    </source>
</evidence>
<evidence type="ECO:0000313" key="11">
    <source>
        <dbReference type="Proteomes" id="UP000000781"/>
    </source>
</evidence>
<dbReference type="EC" id="4.1.1.48" evidence="3"/>